<evidence type="ECO:0000259" key="4">
    <source>
        <dbReference type="Pfam" id="PF02225"/>
    </source>
</evidence>
<accession>A0A0K8R7S9</accession>
<protein>
    <submittedName>
        <fullName evidence="5">Putative protease-associated domain-containing protein of 21 kDa</fullName>
    </submittedName>
</protein>
<dbReference type="InterPro" id="IPR046450">
    <property type="entry name" value="PA_dom_sf"/>
</dbReference>
<evidence type="ECO:0000313" key="5">
    <source>
        <dbReference type="EMBL" id="JAA67195.1"/>
    </source>
</evidence>
<keyword evidence="1" id="KW-0732">Signal</keyword>
<keyword evidence="3" id="KW-0812">Transmembrane</keyword>
<evidence type="ECO:0000256" key="2">
    <source>
        <dbReference type="ARBA" id="ARBA00023180"/>
    </source>
</evidence>
<dbReference type="Pfam" id="PF02225">
    <property type="entry name" value="PA"/>
    <property type="match status" value="1"/>
</dbReference>
<sequence>MRKEHVLLKSTSCVFSVTVLLAYVYILLDITLLTVPVSAETSESTKYLKDDIFFEIVEPESLRYTFRLRPAHEFGSSFVSQLSNVGLVISEPSQGCSSAINKLELRHNVVLIARGGCSFLSKCIHALREGALAVIIMDDNANNDDQYIDMMDDSTHRNCSIPATFLLGRDGYMIRRGLQTHGLHRAIINIPINVSQIPVQKLKRPPWVVW</sequence>
<dbReference type="GO" id="GO:0006508">
    <property type="term" value="P:proteolysis"/>
    <property type="evidence" value="ECO:0007669"/>
    <property type="project" value="UniProtKB-KW"/>
</dbReference>
<proteinExistence type="evidence at transcript level"/>
<keyword evidence="5" id="KW-0645">Protease</keyword>
<keyword evidence="3" id="KW-0472">Membrane</keyword>
<dbReference type="SUPFAM" id="SSF52025">
    <property type="entry name" value="PA domain"/>
    <property type="match status" value="1"/>
</dbReference>
<keyword evidence="3" id="KW-1133">Transmembrane helix</keyword>
<dbReference type="EMBL" id="GADI01006613">
    <property type="protein sequence ID" value="JAA67195.1"/>
    <property type="molecule type" value="mRNA"/>
</dbReference>
<feature type="domain" description="PA" evidence="4">
    <location>
        <begin position="88"/>
        <end position="171"/>
    </location>
</feature>
<feature type="transmembrane region" description="Helical" evidence="3">
    <location>
        <begin position="7"/>
        <end position="28"/>
    </location>
</feature>
<organism evidence="5">
    <name type="scientific">Ixodes ricinus</name>
    <name type="common">Common tick</name>
    <name type="synonym">Acarus ricinus</name>
    <dbReference type="NCBI Taxonomy" id="34613"/>
    <lineage>
        <taxon>Eukaryota</taxon>
        <taxon>Metazoa</taxon>
        <taxon>Ecdysozoa</taxon>
        <taxon>Arthropoda</taxon>
        <taxon>Chelicerata</taxon>
        <taxon>Arachnida</taxon>
        <taxon>Acari</taxon>
        <taxon>Parasitiformes</taxon>
        <taxon>Ixodida</taxon>
        <taxon>Ixodoidea</taxon>
        <taxon>Ixodidae</taxon>
        <taxon>Ixodinae</taxon>
        <taxon>Ixodes</taxon>
    </lineage>
</organism>
<name>A0A0K8R7S9_IXORI</name>
<dbReference type="Gene3D" id="3.50.30.30">
    <property type="match status" value="1"/>
</dbReference>
<dbReference type="GO" id="GO:0008233">
    <property type="term" value="F:peptidase activity"/>
    <property type="evidence" value="ECO:0007669"/>
    <property type="project" value="UniProtKB-KW"/>
</dbReference>
<dbReference type="AlphaFoldDB" id="A0A0K8R7S9"/>
<dbReference type="PANTHER" id="PTHR22702:SF1">
    <property type="entry name" value="PROTEASE-ASSOCIATED DOMAIN-CONTAINING PROTEIN 1"/>
    <property type="match status" value="1"/>
</dbReference>
<reference evidence="5" key="1">
    <citation type="submission" date="2012-12" db="EMBL/GenBank/DDBJ databases">
        <title>Identification and characterization of a phenylalanine ammonia-lyase gene family in Isatis indigotica Fort.</title>
        <authorList>
            <person name="Liu Q."/>
            <person name="Chen J."/>
            <person name="Zhou X."/>
            <person name="Di P."/>
            <person name="Xiao Y."/>
            <person name="Xuan H."/>
            <person name="Zhang L."/>
            <person name="Chen W."/>
        </authorList>
    </citation>
    <scope>NUCLEOTIDE SEQUENCE</scope>
    <source>
        <tissue evidence="5">Salivary gland</tissue>
    </source>
</reference>
<evidence type="ECO:0000256" key="3">
    <source>
        <dbReference type="SAM" id="Phobius"/>
    </source>
</evidence>
<keyword evidence="5" id="KW-0378">Hydrolase</keyword>
<dbReference type="InterPro" id="IPR003137">
    <property type="entry name" value="PA_domain"/>
</dbReference>
<evidence type="ECO:0000256" key="1">
    <source>
        <dbReference type="ARBA" id="ARBA00022729"/>
    </source>
</evidence>
<keyword evidence="2" id="KW-0325">Glycoprotein</keyword>
<dbReference type="PANTHER" id="PTHR22702">
    <property type="entry name" value="PROTEASE-ASSOCIATED DOMAIN-CONTAINING PROTEIN"/>
    <property type="match status" value="1"/>
</dbReference>